<organism evidence="1 2">
    <name type="scientific">Chaenocephalus aceratus</name>
    <name type="common">Blackfin icefish</name>
    <name type="synonym">Chaenichthys aceratus</name>
    <dbReference type="NCBI Taxonomy" id="36190"/>
    <lineage>
        <taxon>Eukaryota</taxon>
        <taxon>Metazoa</taxon>
        <taxon>Chordata</taxon>
        <taxon>Craniata</taxon>
        <taxon>Vertebrata</taxon>
        <taxon>Euteleostomi</taxon>
        <taxon>Actinopterygii</taxon>
        <taxon>Neopterygii</taxon>
        <taxon>Teleostei</taxon>
        <taxon>Neoteleostei</taxon>
        <taxon>Acanthomorphata</taxon>
        <taxon>Eupercaria</taxon>
        <taxon>Perciformes</taxon>
        <taxon>Notothenioidei</taxon>
        <taxon>Channichthyidae</taxon>
        <taxon>Chaenocephalus</taxon>
    </lineage>
</organism>
<reference evidence="1" key="1">
    <citation type="submission" date="2022-05" db="EMBL/GenBank/DDBJ databases">
        <title>Chromosome-level genome of Chaenocephalus aceratus.</title>
        <authorList>
            <person name="Park H."/>
        </authorList>
    </citation>
    <scope>NUCLEOTIDE SEQUENCE</scope>
    <source>
        <strain evidence="1">KU_202001</strain>
    </source>
</reference>
<evidence type="ECO:0000313" key="1">
    <source>
        <dbReference type="EMBL" id="KAI4809753.1"/>
    </source>
</evidence>
<proteinExistence type="predicted"/>
<evidence type="ECO:0000313" key="2">
    <source>
        <dbReference type="Proteomes" id="UP001057452"/>
    </source>
</evidence>
<keyword evidence="2" id="KW-1185">Reference proteome</keyword>
<sequence>FSYKGMSISRPSGEIGNEALPTASPNLQTAFYSQSREHPANRRSPCRQPRLGIARSSNLCLCTDGPGPDYMSMSGLRDVWTIRESVVSFPDHSQCPEDLVMTSSISSLFFKGPLTHLSHNKPLSFALPPPCDGPRLESRHPFAMASLPPNLEGGGSESLSPMPGFSPFRELSSGLPDVTAAHLHPGLTADTGSSNWPDLMFSRIAHTRETMSSDGISSLSYSLVKKEKLDLYTRIHVDVGGAIAASAAIVNYILIPEDYIIPFLFVGS</sequence>
<accession>A0ACB9W9W9</accession>
<name>A0ACB9W9W9_CHAAC</name>
<dbReference type="Proteomes" id="UP001057452">
    <property type="component" value="Chromosome 17"/>
</dbReference>
<protein>
    <submittedName>
        <fullName evidence="1">Uncharacterized protein</fullName>
    </submittedName>
</protein>
<dbReference type="EMBL" id="CM043801">
    <property type="protein sequence ID" value="KAI4809753.1"/>
    <property type="molecule type" value="Genomic_DNA"/>
</dbReference>
<feature type="non-terminal residue" evidence="1">
    <location>
        <position position="1"/>
    </location>
</feature>
<comment type="caution">
    <text evidence="1">The sequence shown here is derived from an EMBL/GenBank/DDBJ whole genome shotgun (WGS) entry which is preliminary data.</text>
</comment>
<gene>
    <name evidence="1" type="ORF">KUCAC02_018618</name>
</gene>